<reference evidence="2" key="2">
    <citation type="submission" date="2015-01" db="EMBL/GenBank/DDBJ databases">
        <title>Evolutionary Origins and Diversification of the Mycorrhizal Mutualists.</title>
        <authorList>
            <consortium name="DOE Joint Genome Institute"/>
            <consortium name="Mycorrhizal Genomics Consortium"/>
            <person name="Kohler A."/>
            <person name="Kuo A."/>
            <person name="Nagy L.G."/>
            <person name="Floudas D."/>
            <person name="Copeland A."/>
            <person name="Barry K.W."/>
            <person name="Cichocki N."/>
            <person name="Veneault-Fourrey C."/>
            <person name="LaButti K."/>
            <person name="Lindquist E.A."/>
            <person name="Lipzen A."/>
            <person name="Lundell T."/>
            <person name="Morin E."/>
            <person name="Murat C."/>
            <person name="Riley R."/>
            <person name="Ohm R."/>
            <person name="Sun H."/>
            <person name="Tunlid A."/>
            <person name="Henrissat B."/>
            <person name="Grigoriev I.V."/>
            <person name="Hibbett D.S."/>
            <person name="Martin F."/>
        </authorList>
    </citation>
    <scope>NUCLEOTIDE SEQUENCE [LARGE SCALE GENOMIC DNA]</scope>
    <source>
        <strain evidence="2">441</strain>
    </source>
</reference>
<gene>
    <name evidence="1" type="ORF">PISMIDRAFT_84067</name>
</gene>
<dbReference type="HOGENOM" id="CLU_2782969_0_0_1"/>
<dbReference type="Proteomes" id="UP000054018">
    <property type="component" value="Unassembled WGS sequence"/>
</dbReference>
<accession>A0A0C9YF31</accession>
<feature type="non-terminal residue" evidence="1">
    <location>
        <position position="1"/>
    </location>
</feature>
<evidence type="ECO:0000313" key="2">
    <source>
        <dbReference type="Proteomes" id="UP000054018"/>
    </source>
</evidence>
<feature type="non-terminal residue" evidence="1">
    <location>
        <position position="77"/>
    </location>
</feature>
<sequence length="77" mass="8828">IRDCLCQRKFELERLEHSYRQTVSEQRLQNHTETSVKQHEPGIVKLSTNYNNMCLQMAALIHQGKAPQGSIAPVLIP</sequence>
<proteinExistence type="predicted"/>
<dbReference type="AlphaFoldDB" id="A0A0C9YF31"/>
<reference evidence="1 2" key="1">
    <citation type="submission" date="2014-04" db="EMBL/GenBank/DDBJ databases">
        <authorList>
            <consortium name="DOE Joint Genome Institute"/>
            <person name="Kuo A."/>
            <person name="Kohler A."/>
            <person name="Costa M.D."/>
            <person name="Nagy L.G."/>
            <person name="Floudas D."/>
            <person name="Copeland A."/>
            <person name="Barry K.W."/>
            <person name="Cichocki N."/>
            <person name="Veneault-Fourrey C."/>
            <person name="LaButti K."/>
            <person name="Lindquist E.A."/>
            <person name="Lipzen A."/>
            <person name="Lundell T."/>
            <person name="Morin E."/>
            <person name="Murat C."/>
            <person name="Sun H."/>
            <person name="Tunlid A."/>
            <person name="Henrissat B."/>
            <person name="Grigoriev I.V."/>
            <person name="Hibbett D.S."/>
            <person name="Martin F."/>
            <person name="Nordberg H.P."/>
            <person name="Cantor M.N."/>
            <person name="Hua S.X."/>
        </authorList>
    </citation>
    <scope>NUCLEOTIDE SEQUENCE [LARGE SCALE GENOMIC DNA]</scope>
    <source>
        <strain evidence="1 2">441</strain>
    </source>
</reference>
<dbReference type="STRING" id="765257.A0A0C9YF31"/>
<name>A0A0C9YF31_9AGAM</name>
<keyword evidence="2" id="KW-1185">Reference proteome</keyword>
<organism evidence="1 2">
    <name type="scientific">Pisolithus microcarpus 441</name>
    <dbReference type="NCBI Taxonomy" id="765257"/>
    <lineage>
        <taxon>Eukaryota</taxon>
        <taxon>Fungi</taxon>
        <taxon>Dikarya</taxon>
        <taxon>Basidiomycota</taxon>
        <taxon>Agaricomycotina</taxon>
        <taxon>Agaricomycetes</taxon>
        <taxon>Agaricomycetidae</taxon>
        <taxon>Boletales</taxon>
        <taxon>Sclerodermatineae</taxon>
        <taxon>Pisolithaceae</taxon>
        <taxon>Pisolithus</taxon>
    </lineage>
</organism>
<protein>
    <submittedName>
        <fullName evidence="1">Uncharacterized protein</fullName>
    </submittedName>
</protein>
<dbReference type="OrthoDB" id="2674823at2759"/>
<dbReference type="EMBL" id="KN833900">
    <property type="protein sequence ID" value="KIK15236.1"/>
    <property type="molecule type" value="Genomic_DNA"/>
</dbReference>
<evidence type="ECO:0000313" key="1">
    <source>
        <dbReference type="EMBL" id="KIK15236.1"/>
    </source>
</evidence>